<dbReference type="eggNOG" id="COG3746">
    <property type="taxonomic scope" value="Bacteria"/>
</dbReference>
<dbReference type="Proteomes" id="UP000001887">
    <property type="component" value="Chromosome"/>
</dbReference>
<dbReference type="InterPro" id="IPR023614">
    <property type="entry name" value="Porin_dom_sf"/>
</dbReference>
<evidence type="ECO:0000256" key="1">
    <source>
        <dbReference type="SAM" id="Coils"/>
    </source>
</evidence>
<sequence>MALAQESSPSLFTPPYPATEEAIASPSDAVVSDLPWESATQPAAPASYEALAEDDASLADRLKAVEAELKKLREAEAKKKEDAAKKPTMTLGGQLQADAIWFGQDQANMNAVGDLEDGWAFRRARIVSRGEAFDVVEYQCGFDFALSGRPSFLDVWVGLKDLPHLDSLRVGHFFEPFSLERLTQNRYNTFLERSVADSFAPARNLGLMGSRAIFEEHVTLAAGVFRSDSDVLGDDTGDDGEQAATARATWLSHYDEASGGASYVHWGLAYSYRDTDEGRVQFQARPEVSLNALGEGTVPSFVNTGFIPADHYQLFGMEFAWIQGPFSVQSEVMLVPVDRLAGDDVTFEAAYIYGSYFLTGEHRPYIRKVGFMDRVMPFENFFHVKTEEGTIETGKGAWEIAARLSYIDLDDDNIAGGELTDFTLALNWYLNPYTRVKWEYIHAHLDRNSVESNAQIAGMRFDIDF</sequence>
<dbReference type="AlphaFoldDB" id="D2R553"/>
<organism evidence="3 4">
    <name type="scientific">Pirellula staleyi (strain ATCC 27377 / DSM 6068 / ICPB 4128)</name>
    <name type="common">Pirella staleyi</name>
    <dbReference type="NCBI Taxonomy" id="530564"/>
    <lineage>
        <taxon>Bacteria</taxon>
        <taxon>Pseudomonadati</taxon>
        <taxon>Planctomycetota</taxon>
        <taxon>Planctomycetia</taxon>
        <taxon>Pirellulales</taxon>
        <taxon>Pirellulaceae</taxon>
        <taxon>Pirellula</taxon>
    </lineage>
</organism>
<dbReference type="EMBL" id="CP001848">
    <property type="protein sequence ID" value="ADB19015.1"/>
    <property type="molecule type" value="Genomic_DNA"/>
</dbReference>
<accession>D2R553</accession>
<name>D2R553_PIRSD</name>
<gene>
    <name evidence="3" type="ordered locus">Psta_4368</name>
</gene>
<evidence type="ECO:0000313" key="3">
    <source>
        <dbReference type="EMBL" id="ADB19015.1"/>
    </source>
</evidence>
<feature type="coiled-coil region" evidence="1">
    <location>
        <begin position="55"/>
        <end position="85"/>
    </location>
</feature>
<dbReference type="InterPro" id="IPR010870">
    <property type="entry name" value="Porin_O/P"/>
</dbReference>
<dbReference type="HOGENOM" id="CLU_031025_1_0_0"/>
<feature type="compositionally biased region" description="Polar residues" evidence="2">
    <location>
        <begin position="1"/>
        <end position="11"/>
    </location>
</feature>
<feature type="region of interest" description="Disordered" evidence="2">
    <location>
        <begin position="1"/>
        <end position="24"/>
    </location>
</feature>
<reference evidence="3 4" key="1">
    <citation type="journal article" date="2009" name="Stand. Genomic Sci.">
        <title>Complete genome sequence of Pirellula staleyi type strain (ATCC 27377).</title>
        <authorList>
            <person name="Clum A."/>
            <person name="Tindall B.J."/>
            <person name="Sikorski J."/>
            <person name="Ivanova N."/>
            <person name="Mavrommatis K."/>
            <person name="Lucas S."/>
            <person name="Glavina del Rio T."/>
            <person name="Nolan M."/>
            <person name="Chen F."/>
            <person name="Tice H."/>
            <person name="Pitluck S."/>
            <person name="Cheng J.F."/>
            <person name="Chertkov O."/>
            <person name="Brettin T."/>
            <person name="Han C."/>
            <person name="Detter J.C."/>
            <person name="Kuske C."/>
            <person name="Bruce D."/>
            <person name="Goodwin L."/>
            <person name="Ovchinikova G."/>
            <person name="Pati A."/>
            <person name="Mikhailova N."/>
            <person name="Chen A."/>
            <person name="Palaniappan K."/>
            <person name="Land M."/>
            <person name="Hauser L."/>
            <person name="Chang Y.J."/>
            <person name="Jeffries C.D."/>
            <person name="Chain P."/>
            <person name="Rohde M."/>
            <person name="Goker M."/>
            <person name="Bristow J."/>
            <person name="Eisen J.A."/>
            <person name="Markowitz V."/>
            <person name="Hugenholtz P."/>
            <person name="Kyrpides N.C."/>
            <person name="Klenk H.P."/>
            <person name="Lapidus A."/>
        </authorList>
    </citation>
    <scope>NUCLEOTIDE SEQUENCE [LARGE SCALE GENOMIC DNA]</scope>
    <source>
        <strain evidence="4">ATCC 27377 / DSM 6068 / ICPB 4128</strain>
    </source>
</reference>
<keyword evidence="4" id="KW-1185">Reference proteome</keyword>
<dbReference type="OrthoDB" id="9807854at2"/>
<dbReference type="KEGG" id="psl:Psta_4368"/>
<evidence type="ECO:0000313" key="4">
    <source>
        <dbReference type="Proteomes" id="UP000001887"/>
    </source>
</evidence>
<dbReference type="Pfam" id="PF07396">
    <property type="entry name" value="Porin_O_P"/>
    <property type="match status" value="1"/>
</dbReference>
<dbReference type="Gene3D" id="2.40.160.10">
    <property type="entry name" value="Porin"/>
    <property type="match status" value="1"/>
</dbReference>
<protein>
    <submittedName>
        <fullName evidence="3">Phosphate-selective porin O and P</fullName>
    </submittedName>
</protein>
<proteinExistence type="predicted"/>
<keyword evidence="1" id="KW-0175">Coiled coil</keyword>
<dbReference type="SUPFAM" id="SSF56935">
    <property type="entry name" value="Porins"/>
    <property type="match status" value="1"/>
</dbReference>
<dbReference type="STRING" id="530564.Psta_4368"/>
<evidence type="ECO:0000256" key="2">
    <source>
        <dbReference type="SAM" id="MobiDB-lite"/>
    </source>
</evidence>